<organism evidence="1 2">
    <name type="scientific">Saponaria officinalis</name>
    <name type="common">Common soapwort</name>
    <name type="synonym">Lychnis saponaria</name>
    <dbReference type="NCBI Taxonomy" id="3572"/>
    <lineage>
        <taxon>Eukaryota</taxon>
        <taxon>Viridiplantae</taxon>
        <taxon>Streptophyta</taxon>
        <taxon>Embryophyta</taxon>
        <taxon>Tracheophyta</taxon>
        <taxon>Spermatophyta</taxon>
        <taxon>Magnoliopsida</taxon>
        <taxon>eudicotyledons</taxon>
        <taxon>Gunneridae</taxon>
        <taxon>Pentapetalae</taxon>
        <taxon>Caryophyllales</taxon>
        <taxon>Caryophyllaceae</taxon>
        <taxon>Caryophylleae</taxon>
        <taxon>Saponaria</taxon>
    </lineage>
</organism>
<name>A0AAW1JKF6_SAPOF</name>
<evidence type="ECO:0000313" key="1">
    <source>
        <dbReference type="EMBL" id="KAK9705159.1"/>
    </source>
</evidence>
<dbReference type="AlphaFoldDB" id="A0AAW1JKF6"/>
<comment type="caution">
    <text evidence="1">The sequence shown here is derived from an EMBL/GenBank/DDBJ whole genome shotgun (WGS) entry which is preliminary data.</text>
</comment>
<feature type="non-terminal residue" evidence="1">
    <location>
        <position position="157"/>
    </location>
</feature>
<reference evidence="1" key="1">
    <citation type="submission" date="2024-03" db="EMBL/GenBank/DDBJ databases">
        <title>WGS assembly of Saponaria officinalis var. Norfolk2.</title>
        <authorList>
            <person name="Jenkins J."/>
            <person name="Shu S."/>
            <person name="Grimwood J."/>
            <person name="Barry K."/>
            <person name="Goodstein D."/>
            <person name="Schmutz J."/>
            <person name="Leebens-Mack J."/>
            <person name="Osbourn A."/>
        </authorList>
    </citation>
    <scope>NUCLEOTIDE SEQUENCE [LARGE SCALE GENOMIC DNA]</scope>
    <source>
        <strain evidence="1">JIC</strain>
    </source>
</reference>
<feature type="non-terminal residue" evidence="1">
    <location>
        <position position="1"/>
    </location>
</feature>
<dbReference type="PANTHER" id="PTHR33018">
    <property type="entry name" value="OS10G0338966 PROTEIN-RELATED"/>
    <property type="match status" value="1"/>
</dbReference>
<accession>A0AAW1JKF6</accession>
<sequence length="157" mass="18909">SSDDSDVEKSNRDDERGRTVLAKVGKTIQNGNKILVDWHPVRRTPCGFNRLSFTTYIGVVVRERVCITYIRWKDVPKTILDELYELIAKGFTIRAERRKWILSRACDYWRAFKTRLRKRWLYRMSGKLRKSPPWKYPWIDKTVWDKFKEICSTEKFK</sequence>
<dbReference type="EMBL" id="JBDFQZ010000007">
    <property type="protein sequence ID" value="KAK9705159.1"/>
    <property type="molecule type" value="Genomic_DNA"/>
</dbReference>
<keyword evidence="2" id="KW-1185">Reference proteome</keyword>
<dbReference type="Proteomes" id="UP001443914">
    <property type="component" value="Unassembled WGS sequence"/>
</dbReference>
<proteinExistence type="predicted"/>
<gene>
    <name evidence="1" type="ORF">RND81_07G037300</name>
</gene>
<evidence type="ECO:0000313" key="2">
    <source>
        <dbReference type="Proteomes" id="UP001443914"/>
    </source>
</evidence>
<dbReference type="PANTHER" id="PTHR33018:SF31">
    <property type="entry name" value="TRANSPOSASE, PTTA_EN_SPM, PLANT"/>
    <property type="match status" value="1"/>
</dbReference>
<protein>
    <submittedName>
        <fullName evidence="1">Uncharacterized protein</fullName>
    </submittedName>
</protein>